<evidence type="ECO:0000256" key="6">
    <source>
        <dbReference type="ARBA" id="ARBA00023136"/>
    </source>
</evidence>
<dbReference type="PANTHER" id="PTHR15301:SF3">
    <property type="entry name" value="PROTEIN NSG1-RELATED"/>
    <property type="match status" value="1"/>
</dbReference>
<sequence>MADSPHILRPIPRRPFDLNLNRRDPTPPPDGDFPLPGGTPYQNHNLQTPSRSSVVGPGGGLSPSSTFNSLTSETTDTDATLSRATSFLNLQQSTLFGIYQNASSESPSSPTPGGGDDAGPAGSGSPWGTGAETPLVKRPGVSDAMFEIMRSRRSGDASRALSADRLTADSSGDASLGGGPAWDAAAVVFRVAVLFALGVGYGVLVGRFRSSGGDGGGAAAAPSGGGWRHSLFWGLGGVAIAALLPWFDGVWEARFGRRFEAAAGRGAAPNNRLRRKSTVEDERRPPMDWSLVLRAITAFLGIVFAIRKLAWTSTMQVSLYLAVVNPFLWYLIDRSKTGFLLSAAFSCAATAALMAVGLDPDLMPIPTPLLAARSPLRNATARAAYRAADASSPALLPFSVDAAERALWIVSVLFCSCLVFGNVGRRMGLDRSAYTRGRWAGVR</sequence>
<dbReference type="Pfam" id="PF07281">
    <property type="entry name" value="INSIG"/>
    <property type="match status" value="1"/>
</dbReference>
<organism evidence="9 10">
    <name type="scientific">Coniochaeta ligniaria NRRL 30616</name>
    <dbReference type="NCBI Taxonomy" id="1408157"/>
    <lineage>
        <taxon>Eukaryota</taxon>
        <taxon>Fungi</taxon>
        <taxon>Dikarya</taxon>
        <taxon>Ascomycota</taxon>
        <taxon>Pezizomycotina</taxon>
        <taxon>Sordariomycetes</taxon>
        <taxon>Sordariomycetidae</taxon>
        <taxon>Coniochaetales</taxon>
        <taxon>Coniochaetaceae</taxon>
        <taxon>Coniochaeta</taxon>
    </lineage>
</organism>
<dbReference type="InterPro" id="IPR025929">
    <property type="entry name" value="INSIG_fam"/>
</dbReference>
<name>A0A1J7K0N1_9PEZI</name>
<keyword evidence="10" id="KW-1185">Reference proteome</keyword>
<feature type="transmembrane region" description="Helical" evidence="8">
    <location>
        <begin position="291"/>
        <end position="309"/>
    </location>
</feature>
<feature type="region of interest" description="Disordered" evidence="7">
    <location>
        <begin position="101"/>
        <end position="137"/>
    </location>
</feature>
<reference evidence="9 10" key="1">
    <citation type="submission" date="2016-10" db="EMBL/GenBank/DDBJ databases">
        <title>Draft genome sequence of Coniochaeta ligniaria NRRL30616, a lignocellulolytic fungus for bioabatement of inhibitors in plant biomass hydrolysates.</title>
        <authorList>
            <consortium name="DOE Joint Genome Institute"/>
            <person name="Jimenez D.J."/>
            <person name="Hector R.E."/>
            <person name="Riley R."/>
            <person name="Sun H."/>
            <person name="Grigoriev I.V."/>
            <person name="Van Elsas J.D."/>
            <person name="Nichols N.N."/>
        </authorList>
    </citation>
    <scope>NUCLEOTIDE SEQUENCE [LARGE SCALE GENOMIC DNA]</scope>
    <source>
        <strain evidence="9 10">NRRL 30616</strain>
    </source>
</reference>
<evidence type="ECO:0000256" key="3">
    <source>
        <dbReference type="ARBA" id="ARBA00022692"/>
    </source>
</evidence>
<evidence type="ECO:0000256" key="7">
    <source>
        <dbReference type="SAM" id="MobiDB-lite"/>
    </source>
</evidence>
<feature type="transmembrane region" description="Helical" evidence="8">
    <location>
        <begin position="231"/>
        <end position="251"/>
    </location>
</feature>
<keyword evidence="4" id="KW-0256">Endoplasmic reticulum</keyword>
<dbReference type="STRING" id="1408157.A0A1J7K0N1"/>
<evidence type="ECO:0000313" key="9">
    <source>
        <dbReference type="EMBL" id="OIW33682.1"/>
    </source>
</evidence>
<comment type="subcellular location">
    <subcellularLocation>
        <location evidence="1">Endoplasmic reticulum membrane</location>
        <topology evidence="1">Multi-pass membrane protein</topology>
    </subcellularLocation>
</comment>
<feature type="transmembrane region" description="Helical" evidence="8">
    <location>
        <begin position="315"/>
        <end position="332"/>
    </location>
</feature>
<evidence type="ECO:0000256" key="8">
    <source>
        <dbReference type="SAM" id="Phobius"/>
    </source>
</evidence>
<dbReference type="PANTHER" id="PTHR15301">
    <property type="entry name" value="INSULIN-INDUCED GENE 1"/>
    <property type="match status" value="1"/>
</dbReference>
<keyword evidence="3 8" id="KW-0812">Transmembrane</keyword>
<dbReference type="GO" id="GO:0016126">
    <property type="term" value="P:sterol biosynthetic process"/>
    <property type="evidence" value="ECO:0007669"/>
    <property type="project" value="TreeGrafter"/>
</dbReference>
<evidence type="ECO:0000256" key="5">
    <source>
        <dbReference type="ARBA" id="ARBA00022989"/>
    </source>
</evidence>
<keyword evidence="5 8" id="KW-1133">Transmembrane helix</keyword>
<evidence type="ECO:0000256" key="2">
    <source>
        <dbReference type="ARBA" id="ARBA00007475"/>
    </source>
</evidence>
<accession>A0A1J7K0N1</accession>
<dbReference type="Proteomes" id="UP000182658">
    <property type="component" value="Unassembled WGS sequence"/>
</dbReference>
<feature type="transmembrane region" description="Helical" evidence="8">
    <location>
        <begin position="339"/>
        <end position="358"/>
    </location>
</feature>
<gene>
    <name evidence="9" type="ORF">CONLIGDRAFT_677445</name>
</gene>
<dbReference type="OrthoDB" id="205546at2759"/>
<dbReference type="AlphaFoldDB" id="A0A1J7K0N1"/>
<dbReference type="InParanoid" id="A0A1J7K0N1"/>
<protein>
    <recommendedName>
        <fullName evidence="11">INSIG-domain-containing protein</fullName>
    </recommendedName>
</protein>
<proteinExistence type="inferred from homology"/>
<feature type="compositionally biased region" description="Basic and acidic residues" evidence="7">
    <location>
        <begin position="14"/>
        <end position="25"/>
    </location>
</feature>
<feature type="region of interest" description="Disordered" evidence="7">
    <location>
        <begin position="1"/>
        <end position="74"/>
    </location>
</feature>
<feature type="transmembrane region" description="Helical" evidence="8">
    <location>
        <begin position="184"/>
        <end position="204"/>
    </location>
</feature>
<evidence type="ECO:0000313" key="10">
    <source>
        <dbReference type="Proteomes" id="UP000182658"/>
    </source>
</evidence>
<dbReference type="GO" id="GO:0005789">
    <property type="term" value="C:endoplasmic reticulum membrane"/>
    <property type="evidence" value="ECO:0007669"/>
    <property type="project" value="UniProtKB-SubCell"/>
</dbReference>
<evidence type="ECO:0000256" key="4">
    <source>
        <dbReference type="ARBA" id="ARBA00022824"/>
    </source>
</evidence>
<comment type="similarity">
    <text evidence="2">Belongs to the INSIG family.</text>
</comment>
<evidence type="ECO:0008006" key="11">
    <source>
        <dbReference type="Google" id="ProtNLM"/>
    </source>
</evidence>
<feature type="compositionally biased region" description="Gly residues" evidence="7">
    <location>
        <begin position="112"/>
        <end position="127"/>
    </location>
</feature>
<evidence type="ECO:0000256" key="1">
    <source>
        <dbReference type="ARBA" id="ARBA00004477"/>
    </source>
</evidence>
<feature type="transmembrane region" description="Helical" evidence="8">
    <location>
        <begin position="406"/>
        <end position="424"/>
    </location>
</feature>
<dbReference type="EMBL" id="KV875094">
    <property type="protein sequence ID" value="OIW33682.1"/>
    <property type="molecule type" value="Genomic_DNA"/>
</dbReference>
<keyword evidence="6 8" id="KW-0472">Membrane</keyword>